<keyword evidence="5" id="KW-0597">Phosphoprotein</keyword>
<evidence type="ECO:0000313" key="14">
    <source>
        <dbReference type="RefSeq" id="XP_032332106.1"/>
    </source>
</evidence>
<keyword evidence="3" id="KW-0963">Cytoplasm</keyword>
<keyword evidence="9" id="KW-0206">Cytoskeleton</keyword>
<dbReference type="GeneID" id="102509758"/>
<keyword evidence="6" id="KW-0832">Ubl conjugation</keyword>
<dbReference type="SMART" id="SM00152">
    <property type="entry name" value="THY"/>
    <property type="match status" value="1"/>
</dbReference>
<sequence>MKEKIIDTAVATAQTGRSSLAPGSASSATTSDKPDTAEMEKFEKLKLKKIQEKNPLRSKETTEQEKQAGES</sequence>
<accession>A0A8B8SPJ5</accession>
<evidence type="ECO:0000256" key="1">
    <source>
        <dbReference type="ARBA" id="ARBA00004245"/>
    </source>
</evidence>
<evidence type="ECO:0000256" key="11">
    <source>
        <dbReference type="ARBA" id="ARBA00039278"/>
    </source>
</evidence>
<evidence type="ECO:0000256" key="4">
    <source>
        <dbReference type="ARBA" id="ARBA00022499"/>
    </source>
</evidence>
<evidence type="ECO:0000256" key="12">
    <source>
        <dbReference type="SAM" id="MobiDB-lite"/>
    </source>
</evidence>
<feature type="compositionally biased region" description="Basic and acidic residues" evidence="12">
    <location>
        <begin position="32"/>
        <end position="71"/>
    </location>
</feature>
<comment type="similarity">
    <text evidence="2">Belongs to the thymosin beta family.</text>
</comment>
<dbReference type="GO" id="GO:0003785">
    <property type="term" value="F:actin monomer binding"/>
    <property type="evidence" value="ECO:0007669"/>
    <property type="project" value="InterPro"/>
</dbReference>
<dbReference type="RefSeq" id="XP_032332106.1">
    <property type="nucleotide sequence ID" value="XM_032476215.1"/>
</dbReference>
<dbReference type="Pfam" id="PF01290">
    <property type="entry name" value="Thymosin"/>
    <property type="match status" value="1"/>
</dbReference>
<evidence type="ECO:0000256" key="8">
    <source>
        <dbReference type="ARBA" id="ARBA00023203"/>
    </source>
</evidence>
<reference evidence="14" key="1">
    <citation type="submission" date="2025-08" db="UniProtKB">
        <authorList>
            <consortium name="RefSeq"/>
        </authorList>
    </citation>
    <scope>IDENTIFICATION</scope>
    <source>
        <tissue evidence="14">Ear skin</tissue>
    </source>
</reference>
<keyword evidence="4" id="KW-1017">Isopeptide bond</keyword>
<dbReference type="Proteomes" id="UP000694856">
    <property type="component" value="Unplaced"/>
</dbReference>
<organism evidence="13 14">
    <name type="scientific">Camelus ferus</name>
    <name type="common">Wild bactrian camel</name>
    <name type="synonym">Camelus bactrianus ferus</name>
    <dbReference type="NCBI Taxonomy" id="419612"/>
    <lineage>
        <taxon>Eukaryota</taxon>
        <taxon>Metazoa</taxon>
        <taxon>Chordata</taxon>
        <taxon>Craniata</taxon>
        <taxon>Vertebrata</taxon>
        <taxon>Euteleostomi</taxon>
        <taxon>Mammalia</taxon>
        <taxon>Eutheria</taxon>
        <taxon>Laurasiatheria</taxon>
        <taxon>Artiodactyla</taxon>
        <taxon>Tylopoda</taxon>
        <taxon>Camelidae</taxon>
        <taxon>Camelus</taxon>
    </lineage>
</organism>
<dbReference type="Gene3D" id="1.20.5.520">
    <property type="entry name" value="Single helix bin"/>
    <property type="match status" value="1"/>
</dbReference>
<protein>
    <recommendedName>
        <fullName evidence="11">Thymosin beta-4</fullName>
    </recommendedName>
</protein>
<feature type="region of interest" description="Disordered" evidence="12">
    <location>
        <begin position="1"/>
        <end position="71"/>
    </location>
</feature>
<gene>
    <name evidence="14" type="primary">LOC102509758</name>
</gene>
<dbReference type="InterPro" id="IPR001152">
    <property type="entry name" value="Beta-thymosin"/>
</dbReference>
<dbReference type="PANTHER" id="PTHR12021">
    <property type="entry name" value="THYMOSIN BETA"/>
    <property type="match status" value="1"/>
</dbReference>
<name>A0A8B8SPJ5_CAMFR</name>
<dbReference type="KEGG" id="cfr:102509758"/>
<dbReference type="GO" id="GO:0005856">
    <property type="term" value="C:cytoskeleton"/>
    <property type="evidence" value="ECO:0007669"/>
    <property type="project" value="UniProtKB-SubCell"/>
</dbReference>
<dbReference type="PANTHER" id="PTHR12021:SF20">
    <property type="entry name" value="THYMOSIN BETA-4"/>
    <property type="match status" value="1"/>
</dbReference>
<evidence type="ECO:0000256" key="5">
    <source>
        <dbReference type="ARBA" id="ARBA00022553"/>
    </source>
</evidence>
<evidence type="ECO:0000256" key="7">
    <source>
        <dbReference type="ARBA" id="ARBA00022990"/>
    </source>
</evidence>
<dbReference type="GO" id="GO:0005737">
    <property type="term" value="C:cytoplasm"/>
    <property type="evidence" value="ECO:0007669"/>
    <property type="project" value="TreeGrafter"/>
</dbReference>
<keyword evidence="8" id="KW-0009">Actin-binding</keyword>
<dbReference type="InterPro" id="IPR038386">
    <property type="entry name" value="Beta-thymosin_sf"/>
</dbReference>
<dbReference type="GO" id="GO:0030334">
    <property type="term" value="P:regulation of cell migration"/>
    <property type="evidence" value="ECO:0007669"/>
    <property type="project" value="TreeGrafter"/>
</dbReference>
<comment type="function">
    <text evidence="10">Plays an important role in the organization of the cytoskeleton. Binds to and sequesters actin monomers (G actin) and therefore inhibits actin polymerization.</text>
</comment>
<dbReference type="GO" id="GO:0007015">
    <property type="term" value="P:actin filament organization"/>
    <property type="evidence" value="ECO:0007669"/>
    <property type="project" value="InterPro"/>
</dbReference>
<evidence type="ECO:0000313" key="13">
    <source>
        <dbReference type="Proteomes" id="UP000694856"/>
    </source>
</evidence>
<evidence type="ECO:0000256" key="10">
    <source>
        <dbReference type="ARBA" id="ARBA00025497"/>
    </source>
</evidence>
<comment type="subcellular location">
    <subcellularLocation>
        <location evidence="1">Cytoplasm</location>
        <location evidence="1">Cytoskeleton</location>
    </subcellularLocation>
</comment>
<evidence type="ECO:0000256" key="2">
    <source>
        <dbReference type="ARBA" id="ARBA00009511"/>
    </source>
</evidence>
<evidence type="ECO:0000256" key="9">
    <source>
        <dbReference type="ARBA" id="ARBA00023212"/>
    </source>
</evidence>
<keyword evidence="13" id="KW-1185">Reference proteome</keyword>
<proteinExistence type="inferred from homology"/>
<evidence type="ECO:0000256" key="3">
    <source>
        <dbReference type="ARBA" id="ARBA00022490"/>
    </source>
</evidence>
<evidence type="ECO:0000256" key="6">
    <source>
        <dbReference type="ARBA" id="ARBA00022843"/>
    </source>
</evidence>
<dbReference type="AlphaFoldDB" id="A0A8B8SPJ5"/>
<keyword evidence="7" id="KW-0007">Acetylation</keyword>